<protein>
    <submittedName>
        <fullName evidence="2">Uncharacterized protein</fullName>
    </submittedName>
</protein>
<dbReference type="EnsemblPlants" id="OMERI12G10280.1">
    <property type="protein sequence ID" value="OMERI12G10280.1"/>
    <property type="gene ID" value="OMERI12G10280"/>
</dbReference>
<feature type="region of interest" description="Disordered" evidence="1">
    <location>
        <begin position="37"/>
        <end position="74"/>
    </location>
</feature>
<name>A0A0E0FCU1_9ORYZ</name>
<evidence type="ECO:0000313" key="3">
    <source>
        <dbReference type="Proteomes" id="UP000008021"/>
    </source>
</evidence>
<keyword evidence="3" id="KW-1185">Reference proteome</keyword>
<dbReference type="Proteomes" id="UP000008021">
    <property type="component" value="Chromosome 12"/>
</dbReference>
<organism evidence="2">
    <name type="scientific">Oryza meridionalis</name>
    <dbReference type="NCBI Taxonomy" id="40149"/>
    <lineage>
        <taxon>Eukaryota</taxon>
        <taxon>Viridiplantae</taxon>
        <taxon>Streptophyta</taxon>
        <taxon>Embryophyta</taxon>
        <taxon>Tracheophyta</taxon>
        <taxon>Spermatophyta</taxon>
        <taxon>Magnoliopsida</taxon>
        <taxon>Liliopsida</taxon>
        <taxon>Poales</taxon>
        <taxon>Poaceae</taxon>
        <taxon>BOP clade</taxon>
        <taxon>Oryzoideae</taxon>
        <taxon>Oryzeae</taxon>
        <taxon>Oryzinae</taxon>
        <taxon>Oryza</taxon>
    </lineage>
</organism>
<dbReference type="Gramene" id="OMERI12G10280.1">
    <property type="protein sequence ID" value="OMERI12G10280.1"/>
    <property type="gene ID" value="OMERI12G10280"/>
</dbReference>
<dbReference type="HOGENOM" id="CLU_2125031_0_0_1"/>
<proteinExistence type="predicted"/>
<sequence>MVELQLALLGECGNGPPPSWHTRTTTGRQRQRAAATFPVEAEEVDGPISSAPTQRTRVKSRRPSSAATEWMGAKATPATRCSRRAYVECVTEMARVELELAKECGRYLWHRIGI</sequence>
<evidence type="ECO:0000256" key="1">
    <source>
        <dbReference type="SAM" id="MobiDB-lite"/>
    </source>
</evidence>
<accession>A0A0E0FCU1</accession>
<dbReference type="AlphaFoldDB" id="A0A0E0FCU1"/>
<reference evidence="2" key="1">
    <citation type="submission" date="2015-04" db="UniProtKB">
        <authorList>
            <consortium name="EnsemblPlants"/>
        </authorList>
    </citation>
    <scope>IDENTIFICATION</scope>
</reference>
<reference evidence="2" key="2">
    <citation type="submission" date="2018-05" db="EMBL/GenBank/DDBJ databases">
        <title>OmerRS3 (Oryza meridionalis Reference Sequence Version 3).</title>
        <authorList>
            <person name="Zhang J."/>
            <person name="Kudrna D."/>
            <person name="Lee S."/>
            <person name="Talag J."/>
            <person name="Welchert J."/>
            <person name="Wing R.A."/>
        </authorList>
    </citation>
    <scope>NUCLEOTIDE SEQUENCE [LARGE SCALE GENOMIC DNA]</scope>
    <source>
        <strain evidence="2">cv. OR44</strain>
    </source>
</reference>
<evidence type="ECO:0000313" key="2">
    <source>
        <dbReference type="EnsemblPlants" id="OMERI12G10280.1"/>
    </source>
</evidence>